<keyword evidence="3" id="KW-0804">Transcription</keyword>
<dbReference type="EMBL" id="WTUW01000001">
    <property type="protein sequence ID" value="MZR29320.1"/>
    <property type="molecule type" value="Genomic_DNA"/>
</dbReference>
<dbReference type="Proteomes" id="UP000476030">
    <property type="component" value="Unassembled WGS sequence"/>
</dbReference>
<feature type="DNA-binding region" description="H-T-H motif" evidence="4">
    <location>
        <begin position="39"/>
        <end position="58"/>
    </location>
</feature>
<dbReference type="PROSITE" id="PS50977">
    <property type="entry name" value="HTH_TETR_2"/>
    <property type="match status" value="1"/>
</dbReference>
<gene>
    <name evidence="6" type="ORF">GQE98_01600</name>
</gene>
<evidence type="ECO:0000256" key="1">
    <source>
        <dbReference type="ARBA" id="ARBA00023015"/>
    </source>
</evidence>
<keyword evidence="1" id="KW-0805">Transcription regulation</keyword>
<dbReference type="SUPFAM" id="SSF46689">
    <property type="entry name" value="Homeodomain-like"/>
    <property type="match status" value="1"/>
</dbReference>
<dbReference type="PANTHER" id="PTHR30055">
    <property type="entry name" value="HTH-TYPE TRANSCRIPTIONAL REGULATOR RUTR"/>
    <property type="match status" value="1"/>
</dbReference>
<keyword evidence="2 4" id="KW-0238">DNA-binding</keyword>
<feature type="domain" description="HTH tetR-type" evidence="5">
    <location>
        <begin position="16"/>
        <end position="76"/>
    </location>
</feature>
<organism evidence="6 7">
    <name type="scientific">Sneathiella litorea</name>
    <dbReference type="NCBI Taxonomy" id="2606216"/>
    <lineage>
        <taxon>Bacteria</taxon>
        <taxon>Pseudomonadati</taxon>
        <taxon>Pseudomonadota</taxon>
        <taxon>Alphaproteobacteria</taxon>
        <taxon>Sneathiellales</taxon>
        <taxon>Sneathiellaceae</taxon>
        <taxon>Sneathiella</taxon>
    </lineage>
</organism>
<dbReference type="PANTHER" id="PTHR30055:SF234">
    <property type="entry name" value="HTH-TYPE TRANSCRIPTIONAL REGULATOR BETI"/>
    <property type="match status" value="1"/>
</dbReference>
<dbReference type="InterPro" id="IPR050109">
    <property type="entry name" value="HTH-type_TetR-like_transc_reg"/>
</dbReference>
<protein>
    <submittedName>
        <fullName evidence="6">TetR family transcriptional regulator</fullName>
    </submittedName>
</protein>
<accession>A0A6L8W4G0</accession>
<comment type="caution">
    <text evidence="6">The sequence shown here is derived from an EMBL/GenBank/DDBJ whole genome shotgun (WGS) entry which is preliminary data.</text>
</comment>
<dbReference type="RefSeq" id="WP_161313800.1">
    <property type="nucleotide sequence ID" value="NZ_WTUW01000001.1"/>
</dbReference>
<dbReference type="GO" id="GO:0000976">
    <property type="term" value="F:transcription cis-regulatory region binding"/>
    <property type="evidence" value="ECO:0007669"/>
    <property type="project" value="TreeGrafter"/>
</dbReference>
<dbReference type="AlphaFoldDB" id="A0A6L8W4G0"/>
<reference evidence="6 7" key="1">
    <citation type="submission" date="2019-12" db="EMBL/GenBank/DDBJ databases">
        <title>Snethiella sp. nov. sp. isolated from sea sand.</title>
        <authorList>
            <person name="Kim J."/>
            <person name="Jeong S.E."/>
            <person name="Jung H.S."/>
            <person name="Jeon C.O."/>
        </authorList>
    </citation>
    <scope>NUCLEOTIDE SEQUENCE [LARGE SCALE GENOMIC DNA]</scope>
    <source>
        <strain evidence="6 7">DP05</strain>
    </source>
</reference>
<evidence type="ECO:0000256" key="4">
    <source>
        <dbReference type="PROSITE-ProRule" id="PRU00335"/>
    </source>
</evidence>
<dbReference type="Gene3D" id="1.10.357.10">
    <property type="entry name" value="Tetracycline Repressor, domain 2"/>
    <property type="match status" value="1"/>
</dbReference>
<evidence type="ECO:0000313" key="6">
    <source>
        <dbReference type="EMBL" id="MZR29320.1"/>
    </source>
</evidence>
<dbReference type="PRINTS" id="PR00455">
    <property type="entry name" value="HTHTETR"/>
</dbReference>
<dbReference type="Pfam" id="PF00440">
    <property type="entry name" value="TetR_N"/>
    <property type="match status" value="1"/>
</dbReference>
<name>A0A6L8W4G0_9PROT</name>
<keyword evidence="7" id="KW-1185">Reference proteome</keyword>
<evidence type="ECO:0000313" key="7">
    <source>
        <dbReference type="Proteomes" id="UP000476030"/>
    </source>
</evidence>
<evidence type="ECO:0000259" key="5">
    <source>
        <dbReference type="PROSITE" id="PS50977"/>
    </source>
</evidence>
<sequence>MIEVQKKHSRTSDLAKFKRQHILTAARRLFNANGLDGLSMRDIAKEAGYSLGAAYSYFRTKEEIQVELLAGILGELTRQIKAALTRTEGQDDATRHAFTIFADYFREHREERYLLLCTLTDLKASGTDIPAEVRKELDSRLLTLMGLLAHNLYHHTPASPAHAQEETTDFVVYLLGLLILENSGRLQLLNQSGQEMVDRYGERMLLRMTQQKEKE</sequence>
<evidence type="ECO:0000256" key="2">
    <source>
        <dbReference type="ARBA" id="ARBA00023125"/>
    </source>
</evidence>
<proteinExistence type="predicted"/>
<dbReference type="InterPro" id="IPR009057">
    <property type="entry name" value="Homeodomain-like_sf"/>
</dbReference>
<evidence type="ECO:0000256" key="3">
    <source>
        <dbReference type="ARBA" id="ARBA00023163"/>
    </source>
</evidence>
<dbReference type="GO" id="GO:0003700">
    <property type="term" value="F:DNA-binding transcription factor activity"/>
    <property type="evidence" value="ECO:0007669"/>
    <property type="project" value="TreeGrafter"/>
</dbReference>
<dbReference type="InterPro" id="IPR001647">
    <property type="entry name" value="HTH_TetR"/>
</dbReference>